<comment type="subunit">
    <text evidence="7">Interacts with UvrB in an incision complex.</text>
</comment>
<dbReference type="Gene3D" id="1.10.150.20">
    <property type="entry name" value="5' to 3' exonuclease, C-terminal subdomain"/>
    <property type="match status" value="1"/>
</dbReference>
<dbReference type="GO" id="GO:0006289">
    <property type="term" value="P:nucleotide-excision repair"/>
    <property type="evidence" value="ECO:0007669"/>
    <property type="project" value="UniProtKB-UniRule"/>
</dbReference>
<dbReference type="GO" id="GO:0003677">
    <property type="term" value="F:DNA binding"/>
    <property type="evidence" value="ECO:0007669"/>
    <property type="project" value="UniProtKB-UniRule"/>
</dbReference>
<dbReference type="GO" id="GO:0009432">
    <property type="term" value="P:SOS response"/>
    <property type="evidence" value="ECO:0007669"/>
    <property type="project" value="UniProtKB-UniRule"/>
</dbReference>
<comment type="similarity">
    <text evidence="7">Belongs to the UvrC family.</text>
</comment>
<sequence>MRVTPRDNPRLEYLREKTLRLTTSPGCYIMKNKAGRIIYIGKAKNLRNRVSTYFHDNDHLPKVAKMVTNVYDYEFIVTSSEYEAFVLEASLIKQHQPKYNILLKDDKGYSYIKISDEPYPRITRELQKKGPGCFIGPYTSGLTSSQTVEEVNRVFMLPTCKKVFPRDFKKERPCLNYQIKRCIGLCRGCMSQSDYREIIDQAVEYIKSGSGMSVESMTKRMLELSERMEFEKAAILRDRIAAIKRAGETQKIYDRSIPDCDIVGMAKSGSLSCASLLSYRGGRLSDKADFFLGEIGDELLAREEFLIQYYSSASKIPASIYIDAELPSEADIKRFLSEKSGSQVSLLNPKRGELHSLVMLARQNAVEQLSLQTGRSSKELMTLEELGGLLGLRKTPGYIECYDISNLASSDMVGGMVVMEGGRFARKYYKKFNIKTVYAQDDYSSMREVIKRRFSEYLSEDCTDEGFKRLPDLIFLDGGKGHVFAVAPVLEELGIKVPLFGLVKDKRHHTRAVVSSSGEELEISRSRAVFSLLTRLQDEVHRYTITFQASKRSSRLMESELTRIPGIGPKKAADLLRAFGTKEALRQAGLEEISAVMKISAEKAKMVRDLFIEQLK</sequence>
<comment type="function">
    <text evidence="7">The UvrABC repair system catalyzes the recognition and processing of DNA lesions. UvrC both incises the 5' and 3' sides of the lesion. The N-terminal half is responsible for the 3' incision and the C-terminal half is responsible for the 5' incision.</text>
</comment>
<dbReference type="Gene3D" id="3.40.1440.10">
    <property type="entry name" value="GIY-YIG endonuclease"/>
    <property type="match status" value="1"/>
</dbReference>
<comment type="caution">
    <text evidence="11">The sequence shown here is derived from an EMBL/GenBank/DDBJ whole genome shotgun (WGS) entry which is preliminary data.</text>
</comment>
<dbReference type="PANTHER" id="PTHR30562">
    <property type="entry name" value="UVRC/OXIDOREDUCTASE"/>
    <property type="match status" value="1"/>
</dbReference>
<dbReference type="PROSITE" id="PS50151">
    <property type="entry name" value="UVR"/>
    <property type="match status" value="1"/>
</dbReference>
<reference evidence="11" key="1">
    <citation type="submission" date="2020-10" db="EMBL/GenBank/DDBJ databases">
        <authorList>
            <person name="Gilroy R."/>
        </authorList>
    </citation>
    <scope>NUCLEOTIDE SEQUENCE</scope>
    <source>
        <strain evidence="11">1370</strain>
    </source>
</reference>
<evidence type="ECO:0000256" key="2">
    <source>
        <dbReference type="ARBA" id="ARBA00022763"/>
    </source>
</evidence>
<evidence type="ECO:0000259" key="9">
    <source>
        <dbReference type="PROSITE" id="PS50164"/>
    </source>
</evidence>
<dbReference type="HAMAP" id="MF_00203">
    <property type="entry name" value="UvrC"/>
    <property type="match status" value="1"/>
</dbReference>
<keyword evidence="6 7" id="KW-0742">SOS response</keyword>
<dbReference type="InterPro" id="IPR001162">
    <property type="entry name" value="UvrC_RNase_H_dom"/>
</dbReference>
<dbReference type="SUPFAM" id="SSF82771">
    <property type="entry name" value="GIY-YIG endonuclease"/>
    <property type="match status" value="1"/>
</dbReference>
<dbReference type="InterPro" id="IPR050066">
    <property type="entry name" value="UvrABC_protein_C"/>
</dbReference>
<keyword evidence="3 7" id="KW-0228">DNA excision</keyword>
<feature type="domain" description="UVR" evidence="8">
    <location>
        <begin position="211"/>
        <end position="246"/>
    </location>
</feature>
<dbReference type="Pfam" id="PF08459">
    <property type="entry name" value="UvrC_RNaseH_dom"/>
    <property type="match status" value="1"/>
</dbReference>
<evidence type="ECO:0000256" key="3">
    <source>
        <dbReference type="ARBA" id="ARBA00022769"/>
    </source>
</evidence>
<organism evidence="11 12">
    <name type="scientific">Candidatus Faeciplasma avium</name>
    <dbReference type="NCBI Taxonomy" id="2840798"/>
    <lineage>
        <taxon>Bacteria</taxon>
        <taxon>Bacillati</taxon>
        <taxon>Bacillota</taxon>
        <taxon>Clostridia</taxon>
        <taxon>Eubacteriales</taxon>
        <taxon>Oscillospiraceae</taxon>
        <taxon>Oscillospiraceae incertae sedis</taxon>
        <taxon>Candidatus Faeciplasma</taxon>
    </lineage>
</organism>
<dbReference type="AlphaFoldDB" id="A0A9D1T4E5"/>
<dbReference type="Pfam" id="PF22920">
    <property type="entry name" value="UvrC_RNaseH"/>
    <property type="match status" value="1"/>
</dbReference>
<dbReference type="Gene3D" id="4.10.860.10">
    <property type="entry name" value="UVR domain"/>
    <property type="match status" value="1"/>
</dbReference>
<evidence type="ECO:0000256" key="5">
    <source>
        <dbReference type="ARBA" id="ARBA00023204"/>
    </source>
</evidence>
<dbReference type="GO" id="GO:0009380">
    <property type="term" value="C:excinuclease repair complex"/>
    <property type="evidence" value="ECO:0007669"/>
    <property type="project" value="InterPro"/>
</dbReference>
<dbReference type="GO" id="GO:0009381">
    <property type="term" value="F:excinuclease ABC activity"/>
    <property type="evidence" value="ECO:0007669"/>
    <property type="project" value="UniProtKB-UniRule"/>
</dbReference>
<dbReference type="FunFam" id="3.40.1440.10:FF:000001">
    <property type="entry name" value="UvrABC system protein C"/>
    <property type="match status" value="1"/>
</dbReference>
<feature type="domain" description="GIY-YIG" evidence="9">
    <location>
        <begin position="23"/>
        <end position="101"/>
    </location>
</feature>
<evidence type="ECO:0000259" key="10">
    <source>
        <dbReference type="PROSITE" id="PS50165"/>
    </source>
</evidence>
<evidence type="ECO:0000256" key="4">
    <source>
        <dbReference type="ARBA" id="ARBA00022881"/>
    </source>
</evidence>
<dbReference type="EMBL" id="DVOL01000039">
    <property type="protein sequence ID" value="HIV10634.1"/>
    <property type="molecule type" value="Genomic_DNA"/>
</dbReference>
<dbReference type="Pfam" id="PF01541">
    <property type="entry name" value="GIY-YIG"/>
    <property type="match status" value="1"/>
</dbReference>
<dbReference type="InterPro" id="IPR000305">
    <property type="entry name" value="GIY-YIG_endonuc"/>
</dbReference>
<keyword evidence="2 7" id="KW-0227">DNA damage</keyword>
<dbReference type="GO" id="GO:0005737">
    <property type="term" value="C:cytoplasm"/>
    <property type="evidence" value="ECO:0007669"/>
    <property type="project" value="UniProtKB-SubCell"/>
</dbReference>
<dbReference type="SMART" id="SM00465">
    <property type="entry name" value="GIYc"/>
    <property type="match status" value="1"/>
</dbReference>
<dbReference type="Gene3D" id="3.30.420.340">
    <property type="entry name" value="UvrC, RNAse H endonuclease domain"/>
    <property type="match status" value="1"/>
</dbReference>
<dbReference type="InterPro" id="IPR036876">
    <property type="entry name" value="UVR_dom_sf"/>
</dbReference>
<evidence type="ECO:0000256" key="6">
    <source>
        <dbReference type="ARBA" id="ARBA00023236"/>
    </source>
</evidence>
<dbReference type="PANTHER" id="PTHR30562:SF1">
    <property type="entry name" value="UVRABC SYSTEM PROTEIN C"/>
    <property type="match status" value="1"/>
</dbReference>
<evidence type="ECO:0000256" key="7">
    <source>
        <dbReference type="HAMAP-Rule" id="MF_00203"/>
    </source>
</evidence>
<dbReference type="InterPro" id="IPR038476">
    <property type="entry name" value="UvrC_RNase_H_dom_sf"/>
</dbReference>
<dbReference type="SUPFAM" id="SSF47781">
    <property type="entry name" value="RuvA domain 2-like"/>
    <property type="match status" value="1"/>
</dbReference>
<dbReference type="Pfam" id="PF02151">
    <property type="entry name" value="UVR"/>
    <property type="match status" value="1"/>
</dbReference>
<dbReference type="Proteomes" id="UP000823960">
    <property type="component" value="Unassembled WGS sequence"/>
</dbReference>
<name>A0A9D1T4E5_9FIRM</name>
<evidence type="ECO:0000259" key="8">
    <source>
        <dbReference type="PROSITE" id="PS50151"/>
    </source>
</evidence>
<dbReference type="SUPFAM" id="SSF46600">
    <property type="entry name" value="C-terminal UvrC-binding domain of UvrB"/>
    <property type="match status" value="1"/>
</dbReference>
<dbReference type="InterPro" id="IPR004791">
    <property type="entry name" value="UvrC"/>
</dbReference>
<dbReference type="InterPro" id="IPR035901">
    <property type="entry name" value="GIY-YIG_endonuc_sf"/>
</dbReference>
<protein>
    <recommendedName>
        <fullName evidence="7">UvrABC system protein C</fullName>
        <shortName evidence="7">Protein UvrC</shortName>
    </recommendedName>
    <alternativeName>
        <fullName evidence="7">Excinuclease ABC subunit C</fullName>
    </alternativeName>
</protein>
<dbReference type="PROSITE" id="PS50164">
    <property type="entry name" value="GIY_YIG"/>
    <property type="match status" value="1"/>
</dbReference>
<comment type="subcellular location">
    <subcellularLocation>
        <location evidence="7">Cytoplasm</location>
    </subcellularLocation>
</comment>
<keyword evidence="5 7" id="KW-0234">DNA repair</keyword>
<dbReference type="InterPro" id="IPR010994">
    <property type="entry name" value="RuvA_2-like"/>
</dbReference>
<dbReference type="InterPro" id="IPR001943">
    <property type="entry name" value="UVR_dom"/>
</dbReference>
<keyword evidence="1 7" id="KW-0963">Cytoplasm</keyword>
<evidence type="ECO:0000256" key="1">
    <source>
        <dbReference type="ARBA" id="ARBA00022490"/>
    </source>
</evidence>
<keyword evidence="4 7" id="KW-0267">Excision nuclease</keyword>
<dbReference type="InterPro" id="IPR047296">
    <property type="entry name" value="GIY-YIG_UvrC_Cho"/>
</dbReference>
<feature type="domain" description="UvrC family homology region profile" evidence="10">
    <location>
        <begin position="262"/>
        <end position="490"/>
    </location>
</feature>
<dbReference type="Pfam" id="PF14520">
    <property type="entry name" value="HHH_5"/>
    <property type="match status" value="1"/>
</dbReference>
<dbReference type="SMART" id="SM00278">
    <property type="entry name" value="HhH1"/>
    <property type="match status" value="1"/>
</dbReference>
<gene>
    <name evidence="7 11" type="primary">uvrC</name>
    <name evidence="11" type="ORF">IAD28_02925</name>
</gene>
<evidence type="ECO:0000313" key="12">
    <source>
        <dbReference type="Proteomes" id="UP000823960"/>
    </source>
</evidence>
<dbReference type="CDD" id="cd10434">
    <property type="entry name" value="GIY-YIG_UvrC_Cho"/>
    <property type="match status" value="1"/>
</dbReference>
<evidence type="ECO:0000313" key="11">
    <source>
        <dbReference type="EMBL" id="HIV10634.1"/>
    </source>
</evidence>
<dbReference type="NCBIfam" id="TIGR00194">
    <property type="entry name" value="uvrC"/>
    <property type="match status" value="1"/>
</dbReference>
<proteinExistence type="inferred from homology"/>
<dbReference type="InterPro" id="IPR003583">
    <property type="entry name" value="Hlx-hairpin-Hlx_DNA-bd_motif"/>
</dbReference>
<accession>A0A9D1T4E5</accession>
<reference evidence="11" key="2">
    <citation type="journal article" date="2021" name="PeerJ">
        <title>Extensive microbial diversity within the chicken gut microbiome revealed by metagenomics and culture.</title>
        <authorList>
            <person name="Gilroy R."/>
            <person name="Ravi A."/>
            <person name="Getino M."/>
            <person name="Pursley I."/>
            <person name="Horton D.L."/>
            <person name="Alikhan N.F."/>
            <person name="Baker D."/>
            <person name="Gharbi K."/>
            <person name="Hall N."/>
            <person name="Watson M."/>
            <person name="Adriaenssens E.M."/>
            <person name="Foster-Nyarko E."/>
            <person name="Jarju S."/>
            <person name="Secka A."/>
            <person name="Antonio M."/>
            <person name="Oren A."/>
            <person name="Chaudhuri R.R."/>
            <person name="La Ragione R."/>
            <person name="Hildebrand F."/>
            <person name="Pallen M.J."/>
        </authorList>
    </citation>
    <scope>NUCLEOTIDE SEQUENCE</scope>
    <source>
        <strain evidence="11">1370</strain>
    </source>
</reference>
<dbReference type="PROSITE" id="PS50165">
    <property type="entry name" value="UVRC"/>
    <property type="match status" value="1"/>
</dbReference>